<evidence type="ECO:0000313" key="3">
    <source>
        <dbReference type="EMBL" id="EFC48547.1"/>
    </source>
</evidence>
<dbReference type="GeneID" id="8862341"/>
<dbReference type="Pfam" id="PF20700">
    <property type="entry name" value="Mutator"/>
    <property type="match status" value="1"/>
</dbReference>
<sequence>MQRKFCFVCGVLTGVFAAKFYTVKNGFVGKIPIHHACHDGIICGKHYNIFRRQFNNLDENFTNIEFGTNETVQHNHSNKTQSYQFHIHNESNILPLDPQSFKSLENQNIGLTIIPTDHLIRIVKPVQCKICESTNIHLREITKNGFEQIFRFTCLACNTVFVFRTCPRNLKLNRHIIQSFELSNSTYESFKTFTTLVGLPIINKKSYYQATNKLWSSSSQVLNQEMDKELEKIANQKMKQVLGPLISAFELGREVPALIYSFIHDAIFLDISVDARYSSRRNVYECTLVVFETKAKKTIERSHVIKKRASNRKSALQWFMGASKLMEPEACRLAITSLKHKSFPVMGYGILHFKIGSFVHDKDSTVAAVIKKLEPTALEKLDPNHVIKNLSKEVEEKAPRIASIIVSSFRKALKLANTTTNSNEKLQALLKAYPQHLQNNHSLCDSGCPHTIKPEKLITKEEAQVVKEIFDKRIKYSHKFCDIACNSQNNESIHSTICHTTPKTLDFSRNYCGRADLAIGERLLGKFAQLRKIQRFIGSLFVIPKEQAIKLDTQYHQDKIRKQSKAYKERRVELRKTKLKVKESPQPKGTIGSCTCSKGSTCTKACPCRKAGKSCTSKCSCSLTKCSNNKKV</sequence>
<evidence type="ECO:0000259" key="2">
    <source>
        <dbReference type="Pfam" id="PF20700"/>
    </source>
</evidence>
<dbReference type="PANTHER" id="PTHR31751">
    <property type="entry name" value="SI:CH211-108C17.2-RELATED-RELATED"/>
    <property type="match status" value="1"/>
</dbReference>
<accession>D2V308</accession>
<keyword evidence="1" id="KW-0732">Signal</keyword>
<dbReference type="RefSeq" id="XP_002681291.1">
    <property type="nucleotide sequence ID" value="XM_002681245.1"/>
</dbReference>
<gene>
    <name evidence="3" type="ORF">NAEGRDRAFT_63184</name>
</gene>
<dbReference type="InParanoid" id="D2V308"/>
<dbReference type="InterPro" id="IPR049012">
    <property type="entry name" value="Mutator_transp_dom"/>
</dbReference>
<dbReference type="OrthoDB" id="10668499at2759"/>
<dbReference type="EMBL" id="GG738850">
    <property type="protein sequence ID" value="EFC48547.1"/>
    <property type="molecule type" value="Genomic_DNA"/>
</dbReference>
<evidence type="ECO:0000313" key="4">
    <source>
        <dbReference type="Proteomes" id="UP000006671"/>
    </source>
</evidence>
<keyword evidence="4" id="KW-1185">Reference proteome</keyword>
<dbReference type="Proteomes" id="UP000006671">
    <property type="component" value="Unassembled WGS sequence"/>
</dbReference>
<evidence type="ECO:0000256" key="1">
    <source>
        <dbReference type="SAM" id="SignalP"/>
    </source>
</evidence>
<organism evidence="4">
    <name type="scientific">Naegleria gruberi</name>
    <name type="common">Amoeba</name>
    <dbReference type="NCBI Taxonomy" id="5762"/>
    <lineage>
        <taxon>Eukaryota</taxon>
        <taxon>Discoba</taxon>
        <taxon>Heterolobosea</taxon>
        <taxon>Tetramitia</taxon>
        <taxon>Eutetramitia</taxon>
        <taxon>Vahlkampfiidae</taxon>
        <taxon>Naegleria</taxon>
    </lineage>
</organism>
<reference evidence="3 4" key="1">
    <citation type="journal article" date="2010" name="Cell">
        <title>The genome of Naegleria gruberi illuminates early eukaryotic versatility.</title>
        <authorList>
            <person name="Fritz-Laylin L.K."/>
            <person name="Prochnik S.E."/>
            <person name="Ginger M.L."/>
            <person name="Dacks J.B."/>
            <person name="Carpenter M.L."/>
            <person name="Field M.C."/>
            <person name="Kuo A."/>
            <person name="Paredez A."/>
            <person name="Chapman J."/>
            <person name="Pham J."/>
            <person name="Shu S."/>
            <person name="Neupane R."/>
            <person name="Cipriano M."/>
            <person name="Mancuso J."/>
            <person name="Tu H."/>
            <person name="Salamov A."/>
            <person name="Lindquist E."/>
            <person name="Shapiro H."/>
            <person name="Lucas S."/>
            <person name="Grigoriev I.V."/>
            <person name="Cande W.Z."/>
            <person name="Fulton C."/>
            <person name="Rokhsar D.S."/>
            <person name="Dawson S.C."/>
        </authorList>
    </citation>
    <scope>NUCLEOTIDE SEQUENCE [LARGE SCALE GENOMIC DNA]</scope>
    <source>
        <strain evidence="3 4">NEG-M</strain>
    </source>
</reference>
<dbReference type="KEGG" id="ngr:NAEGRDRAFT_63184"/>
<proteinExistence type="predicted"/>
<protein>
    <submittedName>
        <fullName evidence="3">Predicted protein</fullName>
    </submittedName>
</protein>
<name>D2V308_NAEGR</name>
<feature type="domain" description="Mutator-like transposase" evidence="2">
    <location>
        <begin position="119"/>
        <end position="446"/>
    </location>
</feature>
<dbReference type="VEuPathDB" id="AmoebaDB:NAEGRDRAFT_63184"/>
<dbReference type="AlphaFoldDB" id="D2V308"/>
<feature type="chain" id="PRO_5003037207" evidence="1">
    <location>
        <begin position="18"/>
        <end position="632"/>
    </location>
</feature>
<feature type="signal peptide" evidence="1">
    <location>
        <begin position="1"/>
        <end position="17"/>
    </location>
</feature>